<organism evidence="2">
    <name type="scientific">Camelus bactrianus</name>
    <name type="common">Bactrian camel</name>
    <dbReference type="NCBI Taxonomy" id="9837"/>
    <lineage>
        <taxon>Eukaryota</taxon>
        <taxon>Metazoa</taxon>
        <taxon>Chordata</taxon>
        <taxon>Craniata</taxon>
        <taxon>Vertebrata</taxon>
        <taxon>Euteleostomi</taxon>
        <taxon>Mammalia</taxon>
        <taxon>Eutheria</taxon>
        <taxon>Laurasiatheria</taxon>
        <taxon>Artiodactyla</taxon>
        <taxon>Tylopoda</taxon>
        <taxon>Camelidae</taxon>
        <taxon>Camelus</taxon>
    </lineage>
</organism>
<dbReference type="AlphaFoldDB" id="A0A9W3HJ24"/>
<evidence type="ECO:0000256" key="1">
    <source>
        <dbReference type="SAM" id="MobiDB-lite"/>
    </source>
</evidence>
<dbReference type="RefSeq" id="XP_045373728.1">
    <property type="nucleotide sequence ID" value="XM_045517772.1"/>
</dbReference>
<feature type="compositionally biased region" description="Basic and acidic residues" evidence="1">
    <location>
        <begin position="315"/>
        <end position="325"/>
    </location>
</feature>
<evidence type="ECO:0000313" key="2">
    <source>
        <dbReference type="RefSeq" id="XP_045373728.1"/>
    </source>
</evidence>
<protein>
    <submittedName>
        <fullName evidence="2">Uncharacterized protein LOC123617306</fullName>
    </submittedName>
</protein>
<gene>
    <name evidence="2" type="primary">LOC123617306</name>
</gene>
<accession>A0A9W3HJ24</accession>
<proteinExistence type="predicted"/>
<name>A0A9W3HJ24_CAMBA</name>
<sequence length="325" mass="35569">MGICYSLWKLPGREVGTHIHLLACKVESSVGGKGTRQQRQPVPAAVPTCELFFVGLENVWIRAPERGGKKKKKKAGFWRFSKYEKRGKPQINPKCGQDRCTKKSKKVPRTRLATGAGCLQSPCCSGPAGVPSSEARFLSYFVGFLDPSGTRRKERKRGKKAIKNKTKMQGAAFGEPVKRRVRVPLDAVSSCQPSSPVGRCERGEQRERCEDARRWNNEFIAACHPAMAISTIRHCKLPLKGRASPTTPTLPGSSCRKFCPFARRCAPARPTLQLHPPAKGCLLPVLPLAPRSSRPTSAVPVPGFLPSHSPASSRSDAREVRAPGD</sequence>
<reference evidence="2" key="1">
    <citation type="submission" date="2025-08" db="UniProtKB">
        <authorList>
            <consortium name="RefSeq"/>
        </authorList>
    </citation>
    <scope>IDENTIFICATION</scope>
    <source>
        <tissue evidence="2">Blood</tissue>
    </source>
</reference>
<feature type="region of interest" description="Disordered" evidence="1">
    <location>
        <begin position="292"/>
        <end position="325"/>
    </location>
</feature>